<dbReference type="InterPro" id="IPR035647">
    <property type="entry name" value="EFG_III/V"/>
</dbReference>
<proteinExistence type="predicted"/>
<dbReference type="InterPro" id="IPR031157">
    <property type="entry name" value="G_TR_CS"/>
</dbReference>
<dbReference type="PRINTS" id="PR01037">
    <property type="entry name" value="TCRTETOQM"/>
</dbReference>
<dbReference type="Gene3D" id="3.30.70.870">
    <property type="entry name" value="Elongation Factor G (Translational Gtpase), domain 3"/>
    <property type="match status" value="1"/>
</dbReference>
<dbReference type="InterPro" id="IPR005225">
    <property type="entry name" value="Small_GTP-bd"/>
</dbReference>
<keyword evidence="3" id="KW-0648">Protein biosynthesis</keyword>
<dbReference type="GO" id="GO:0003924">
    <property type="term" value="F:GTPase activity"/>
    <property type="evidence" value="ECO:0007669"/>
    <property type="project" value="InterPro"/>
</dbReference>
<dbReference type="Pfam" id="PF00679">
    <property type="entry name" value="EFG_C"/>
    <property type="match status" value="1"/>
</dbReference>
<dbReference type="SUPFAM" id="SSF54211">
    <property type="entry name" value="Ribosomal protein S5 domain 2-like"/>
    <property type="match status" value="1"/>
</dbReference>
<dbReference type="PROSITE" id="PS51722">
    <property type="entry name" value="G_TR_2"/>
    <property type="match status" value="1"/>
</dbReference>
<dbReference type="GO" id="GO:0005525">
    <property type="term" value="F:GTP binding"/>
    <property type="evidence" value="ECO:0007669"/>
    <property type="project" value="UniProtKB-KW"/>
</dbReference>
<dbReference type="Pfam" id="PF03764">
    <property type="entry name" value="EFG_IV"/>
    <property type="match status" value="1"/>
</dbReference>
<dbReference type="SUPFAM" id="SSF50447">
    <property type="entry name" value="Translation proteins"/>
    <property type="match status" value="1"/>
</dbReference>
<evidence type="ECO:0000256" key="4">
    <source>
        <dbReference type="ARBA" id="ARBA00023134"/>
    </source>
</evidence>
<keyword evidence="2" id="KW-0547">Nucleotide-binding</keyword>
<organism evidence="6 7">
    <name type="scientific">Marivirga sericea</name>
    <dbReference type="NCBI Taxonomy" id="1028"/>
    <lineage>
        <taxon>Bacteria</taxon>
        <taxon>Pseudomonadati</taxon>
        <taxon>Bacteroidota</taxon>
        <taxon>Cytophagia</taxon>
        <taxon>Cytophagales</taxon>
        <taxon>Marivirgaceae</taxon>
        <taxon>Marivirga</taxon>
    </lineage>
</organism>
<dbReference type="InterPro" id="IPR009000">
    <property type="entry name" value="Transl_B-barrel_sf"/>
</dbReference>
<dbReference type="Gene3D" id="3.30.230.10">
    <property type="match status" value="1"/>
</dbReference>
<dbReference type="InterPro" id="IPR000640">
    <property type="entry name" value="EFG_V-like"/>
</dbReference>
<feature type="domain" description="Tr-type G" evidence="5">
    <location>
        <begin position="4"/>
        <end position="258"/>
    </location>
</feature>
<dbReference type="InterPro" id="IPR027417">
    <property type="entry name" value="P-loop_NTPase"/>
</dbReference>
<dbReference type="PROSITE" id="PS00301">
    <property type="entry name" value="G_TR_1"/>
    <property type="match status" value="1"/>
</dbReference>
<evidence type="ECO:0000259" key="5">
    <source>
        <dbReference type="PROSITE" id="PS51722"/>
    </source>
</evidence>
<evidence type="ECO:0000256" key="3">
    <source>
        <dbReference type="ARBA" id="ARBA00022917"/>
    </source>
</evidence>
<dbReference type="NCBIfam" id="TIGR00231">
    <property type="entry name" value="small_GTP"/>
    <property type="match status" value="1"/>
</dbReference>
<keyword evidence="4" id="KW-0342">GTP-binding</keyword>
<dbReference type="InterPro" id="IPR014721">
    <property type="entry name" value="Ribsml_uS5_D2-typ_fold_subgr"/>
</dbReference>
<dbReference type="Pfam" id="PF00009">
    <property type="entry name" value="GTP_EFTU"/>
    <property type="match status" value="1"/>
</dbReference>
<dbReference type="GO" id="GO:0032790">
    <property type="term" value="P:ribosome disassembly"/>
    <property type="evidence" value="ECO:0007669"/>
    <property type="project" value="TreeGrafter"/>
</dbReference>
<dbReference type="Gene3D" id="3.40.50.300">
    <property type="entry name" value="P-loop containing nucleotide triphosphate hydrolases"/>
    <property type="match status" value="1"/>
</dbReference>
<dbReference type="GO" id="GO:0006412">
    <property type="term" value="P:translation"/>
    <property type="evidence" value="ECO:0007669"/>
    <property type="project" value="UniProtKB-KW"/>
</dbReference>
<keyword evidence="7" id="KW-1185">Reference proteome</keyword>
<dbReference type="PRINTS" id="PR00315">
    <property type="entry name" value="ELONGATNFCT"/>
</dbReference>
<dbReference type="OrthoDB" id="9801472at2"/>
<evidence type="ECO:0000313" key="6">
    <source>
        <dbReference type="EMBL" id="SMG09938.1"/>
    </source>
</evidence>
<reference evidence="7" key="1">
    <citation type="submission" date="2017-04" db="EMBL/GenBank/DDBJ databases">
        <authorList>
            <person name="Varghese N."/>
            <person name="Submissions S."/>
        </authorList>
    </citation>
    <scope>NUCLEOTIDE SEQUENCE [LARGE SCALE GENOMIC DNA]</scope>
    <source>
        <strain evidence="7">DSM 4125</strain>
    </source>
</reference>
<dbReference type="Gene3D" id="2.40.30.10">
    <property type="entry name" value="Translation factors"/>
    <property type="match status" value="1"/>
</dbReference>
<dbReference type="SMART" id="SM00889">
    <property type="entry name" value="EFG_IV"/>
    <property type="match status" value="1"/>
</dbReference>
<sequence>MSPKTITTIGILAHVDAGKTSLTECLLHHSGAIASQGSVDKGSAITDGLAIEKSRGISIKSAAVNFTWKNHIFQMVDTPGHIDFAAEVDRSLSILDAVILVVSAKEGVQAHTLNLWESLKERNLPVIIFINKIDRDGVNTEQVFLDLQEELRAKLFALNFPDLSVANDPKLRSFTNTAGHLGVPILEISLENLAECNEIFLEQYLEGKTDNFESILEKAQQAIENKSLFPVLFGSAKLGIGIEALLNNLTVLLSHPQTYFSTASAKVFKVEFHDKLGRLAYIKSYGGLLKTKDSIHSQQLEKEIKINQIFKPHLGSLAQFPELSPGEVGIISTTEIIQAGDALGTEILHDEFSKISDAVLGVEVKAIEDKDYQKLGEALEILNLEDPALDFKWFKEVREFHLKILGPIQTEVLKENLVQRWSIEAEFLKPKVIYKETPSKSAEGYVRYWMPKPCWAIMTFLLDPAPVGSGISFTSKVRTSEISNKYINEVKRAIPWSLKQGLKGYEVTDLSITLIEGSEHNVHSNPGDFLLATPMGVLRGLENAGTDLLEPMYAFEIKAQQDLLGPISGDLNQMRAQIEAPTFDDDFFILKGRVAVAEAIDYGIKFNATTSGKGRLKLSLDGYEKTTTTEDKIRPFKGVSPLNESQWILHMRGAFKADQRLPV</sequence>
<dbReference type="PANTHER" id="PTHR43261">
    <property type="entry name" value="TRANSLATION ELONGATION FACTOR G-RELATED"/>
    <property type="match status" value="1"/>
</dbReference>
<protein>
    <recommendedName>
        <fullName evidence="1">Tetracycline resistance protein TetQ</fullName>
    </recommendedName>
</protein>
<dbReference type="InterPro" id="IPR005517">
    <property type="entry name" value="Transl_elong_EFG/EF2_IV"/>
</dbReference>
<accession>A0A1X7I7P0</accession>
<evidence type="ECO:0000256" key="2">
    <source>
        <dbReference type="ARBA" id="ARBA00022741"/>
    </source>
</evidence>
<dbReference type="PANTHER" id="PTHR43261:SF1">
    <property type="entry name" value="RIBOSOME-RELEASING FACTOR 2, MITOCHONDRIAL"/>
    <property type="match status" value="1"/>
</dbReference>
<gene>
    <name evidence="6" type="ORF">SAMN05661096_00270</name>
</gene>
<name>A0A1X7I7P0_9BACT</name>
<dbReference type="STRING" id="1028.SAMN05661096_00270"/>
<dbReference type="InterPro" id="IPR020568">
    <property type="entry name" value="Ribosomal_Su5_D2-typ_SF"/>
</dbReference>
<dbReference type="InterPro" id="IPR000795">
    <property type="entry name" value="T_Tr_GTP-bd_dom"/>
</dbReference>
<dbReference type="RefSeq" id="WP_085515285.1">
    <property type="nucleotide sequence ID" value="NZ_FXAW01000001.1"/>
</dbReference>
<dbReference type="Proteomes" id="UP000193804">
    <property type="component" value="Unassembled WGS sequence"/>
</dbReference>
<dbReference type="AlphaFoldDB" id="A0A1X7I7P0"/>
<evidence type="ECO:0000313" key="7">
    <source>
        <dbReference type="Proteomes" id="UP000193804"/>
    </source>
</evidence>
<dbReference type="SMART" id="SM00838">
    <property type="entry name" value="EFG_C"/>
    <property type="match status" value="1"/>
</dbReference>
<dbReference type="SUPFAM" id="SSF52540">
    <property type="entry name" value="P-loop containing nucleoside triphosphate hydrolases"/>
    <property type="match status" value="1"/>
</dbReference>
<dbReference type="Gene3D" id="3.30.70.240">
    <property type="match status" value="1"/>
</dbReference>
<dbReference type="SUPFAM" id="SSF54980">
    <property type="entry name" value="EF-G C-terminal domain-like"/>
    <property type="match status" value="2"/>
</dbReference>
<evidence type="ECO:0000256" key="1">
    <source>
        <dbReference type="ARBA" id="ARBA00013902"/>
    </source>
</evidence>
<dbReference type="EMBL" id="FXAW01000001">
    <property type="protein sequence ID" value="SMG09938.1"/>
    <property type="molecule type" value="Genomic_DNA"/>
</dbReference>